<dbReference type="Proteomes" id="UP000192907">
    <property type="component" value="Unassembled WGS sequence"/>
</dbReference>
<protein>
    <submittedName>
        <fullName evidence="2">Uncharacterized protein</fullName>
    </submittedName>
</protein>
<accession>A0A1Y6CQB6</accession>
<dbReference type="STRING" id="1513793.SAMN06296036_14413"/>
<gene>
    <name evidence="2" type="ORF">SAMN06296036_14413</name>
</gene>
<reference evidence="3" key="1">
    <citation type="submission" date="2017-04" db="EMBL/GenBank/DDBJ databases">
        <authorList>
            <person name="Varghese N."/>
            <person name="Submissions S."/>
        </authorList>
    </citation>
    <scope>NUCLEOTIDE SEQUENCE [LARGE SCALE GENOMIC DNA]</scope>
    <source>
        <strain evidence="3">RKEM611</strain>
    </source>
</reference>
<organism evidence="2 3">
    <name type="scientific">Pseudobacteriovorax antillogorgiicola</name>
    <dbReference type="NCBI Taxonomy" id="1513793"/>
    <lineage>
        <taxon>Bacteria</taxon>
        <taxon>Pseudomonadati</taxon>
        <taxon>Bdellovibrionota</taxon>
        <taxon>Oligoflexia</taxon>
        <taxon>Oligoflexales</taxon>
        <taxon>Pseudobacteriovoracaceae</taxon>
        <taxon>Pseudobacteriovorax</taxon>
    </lineage>
</organism>
<name>A0A1Y6CQB6_9BACT</name>
<evidence type="ECO:0000313" key="2">
    <source>
        <dbReference type="EMBL" id="SMF83051.1"/>
    </source>
</evidence>
<feature type="chain" id="PRO_5012757415" evidence="1">
    <location>
        <begin position="19"/>
        <end position="81"/>
    </location>
</feature>
<dbReference type="EMBL" id="FWZT01000044">
    <property type="protein sequence ID" value="SMF83051.1"/>
    <property type="molecule type" value="Genomic_DNA"/>
</dbReference>
<evidence type="ECO:0000313" key="3">
    <source>
        <dbReference type="Proteomes" id="UP000192907"/>
    </source>
</evidence>
<feature type="signal peptide" evidence="1">
    <location>
        <begin position="1"/>
        <end position="18"/>
    </location>
</feature>
<keyword evidence="1" id="KW-0732">Signal</keyword>
<proteinExistence type="predicted"/>
<evidence type="ECO:0000256" key="1">
    <source>
        <dbReference type="SAM" id="SignalP"/>
    </source>
</evidence>
<dbReference type="RefSeq" id="WP_132326234.1">
    <property type="nucleotide sequence ID" value="NZ_FWZT01000044.1"/>
</dbReference>
<sequence>MRVLLLSFLVAASSSALAGAKDDFIAAAEKQCGVSKDEAAKLATGGRTGSVIKFKLCLEPEQTLSNGCKLRCTKSGSKIGK</sequence>
<dbReference type="AlphaFoldDB" id="A0A1Y6CQB6"/>
<keyword evidence="3" id="KW-1185">Reference proteome</keyword>
<dbReference type="OrthoDB" id="9945247at2"/>